<dbReference type="SUPFAM" id="SSF56672">
    <property type="entry name" value="DNA/RNA polymerases"/>
    <property type="match status" value="1"/>
</dbReference>
<dbReference type="InterPro" id="IPR003615">
    <property type="entry name" value="HNH_nuc"/>
</dbReference>
<evidence type="ECO:0000313" key="4">
    <source>
        <dbReference type="Proteomes" id="UP000463700"/>
    </source>
</evidence>
<dbReference type="OrthoDB" id="8538592at2"/>
<dbReference type="InterPro" id="IPR051083">
    <property type="entry name" value="GrpII_Intron_Splice-Mob/Def"/>
</dbReference>
<dbReference type="Pfam" id="PF08388">
    <property type="entry name" value="GIIM"/>
    <property type="match status" value="1"/>
</dbReference>
<dbReference type="Proteomes" id="UP000463700">
    <property type="component" value="Unassembled WGS sequence"/>
</dbReference>
<evidence type="ECO:0000256" key="1">
    <source>
        <dbReference type="ARBA" id="ARBA00034120"/>
    </source>
</evidence>
<evidence type="ECO:0000313" key="3">
    <source>
        <dbReference type="EMBL" id="KAE8754893.1"/>
    </source>
</evidence>
<name>A0A6N6W379_9BURK</name>
<evidence type="ECO:0000259" key="2">
    <source>
        <dbReference type="SMART" id="SM00507"/>
    </source>
</evidence>
<proteinExistence type="inferred from homology"/>
<dbReference type="PANTHER" id="PTHR34047:SF10">
    <property type="entry name" value="GROUP II INTRON-ASSOCIATED OPEN READING FRAME"/>
    <property type="match status" value="1"/>
</dbReference>
<feature type="domain" description="HNH nuclease" evidence="2">
    <location>
        <begin position="193"/>
        <end position="245"/>
    </location>
</feature>
<dbReference type="InterPro" id="IPR043502">
    <property type="entry name" value="DNA/RNA_pol_sf"/>
</dbReference>
<dbReference type="InterPro" id="IPR013597">
    <property type="entry name" value="Mat_intron_G2"/>
</dbReference>
<dbReference type="PANTHER" id="PTHR34047">
    <property type="entry name" value="NUCLEAR INTRON MATURASE 1, MITOCHONDRIAL-RELATED"/>
    <property type="match status" value="1"/>
</dbReference>
<comment type="similarity">
    <text evidence="1">Belongs to the bacterial reverse transcriptase family.</text>
</comment>
<gene>
    <name evidence="3" type="ORF">FSO04_37350</name>
</gene>
<dbReference type="AlphaFoldDB" id="A0A6N6W379"/>
<dbReference type="RefSeq" id="WP_154566501.1">
    <property type="nucleotide sequence ID" value="NZ_VOSW01000107.1"/>
</dbReference>
<dbReference type="EMBL" id="VOSW01000107">
    <property type="protein sequence ID" value="KAE8754893.1"/>
    <property type="molecule type" value="Genomic_DNA"/>
</dbReference>
<organism evidence="3 4">
    <name type="scientific">Paraburkholderia madseniana</name>
    <dbReference type="NCBI Taxonomy" id="2599607"/>
    <lineage>
        <taxon>Bacteria</taxon>
        <taxon>Pseudomonadati</taxon>
        <taxon>Pseudomonadota</taxon>
        <taxon>Betaproteobacteria</taxon>
        <taxon>Burkholderiales</taxon>
        <taxon>Burkholderiaceae</taxon>
        <taxon>Paraburkholderia</taxon>
    </lineage>
</organism>
<accession>A0A6N6W379</accession>
<sequence>MSLSPEKTKVAHIDNGFDFLGINVRKYGGKLLIKPARANVQRFLRKLREIVKGNATTRHGQLIRKVNPLLRGWANYYRHVVAKQIFGKISSAIWQCLWCWARRRHPNKGRRWVHRKYFCTVGARHWVFGTETGKTLSTGKPELLTLYDVAGTPIRRNRKLKAAANPFDVQWERYFEERLGFAMLDSLKGRVRPIRLWLDQRRSCPVCQQLTTKSNGWRLYHVERTFDAGNDSNRNLVMLHPECHRTARALGRSMVKPAHVKWA</sequence>
<reference evidence="3 4" key="1">
    <citation type="journal article" date="2020" name="Int. J. Syst. Evol. Microbiol.">
        <title>Paraburkholderia madseniana sp. nov., a phenolic acid-degrading bacterium isolated from acidic forest soil.</title>
        <authorList>
            <person name="Wilhelm R.C."/>
            <person name="Murphy S.J.L."/>
            <person name="Feriancek N.M."/>
            <person name="Karasz D.C."/>
            <person name="DeRito C.M."/>
            <person name="Newman J.D."/>
            <person name="Buckley D.H."/>
        </authorList>
    </citation>
    <scope>NUCLEOTIDE SEQUENCE [LARGE SCALE GENOMIC DNA]</scope>
    <source>
        <strain evidence="3 4">RP11</strain>
    </source>
</reference>
<comment type="caution">
    <text evidence="3">The sequence shown here is derived from an EMBL/GenBank/DDBJ whole genome shotgun (WGS) entry which is preliminary data.</text>
</comment>
<dbReference type="SMART" id="SM00507">
    <property type="entry name" value="HNHc"/>
    <property type="match status" value="1"/>
</dbReference>
<protein>
    <recommendedName>
        <fullName evidence="2">HNH nuclease domain-containing protein</fullName>
    </recommendedName>
</protein>